<dbReference type="Pfam" id="PF13556">
    <property type="entry name" value="HTH_30"/>
    <property type="match status" value="1"/>
</dbReference>
<dbReference type="InterPro" id="IPR051448">
    <property type="entry name" value="CdaR-like_regulators"/>
</dbReference>
<keyword evidence="3" id="KW-1185">Reference proteome</keyword>
<sequence>MLEKLRAYYQDAFVEYGQANERDEYEWFATEHGELFGIKREVLTPKEHALLATLFTPHESLTTWMNKQQQAWYRFLIQGDERAFDQLPTSTYTRFIYFYIQKGTVDTRDFMEAIQSLFPYDVTIISETEQQWLIIEQQEESVASTLHEWIDTLCSDFYIQLRAYIGQKCPHSLALAHVFAAEKRYFYIGLKHTPAQRVYCIEDVFPLLFINGEEMTYATMFLQSFKQEHDMLKTMKTFFECNLNVSLAAKKLHMHRNSLQYRIDKFIEKTGIDMKQFKGALTVYLAILLHEHN</sequence>
<protein>
    <submittedName>
        <fullName evidence="2">Sugar diacid utilization regulator</fullName>
    </submittedName>
</protein>
<name>A0A7W8JCW9_9BACL</name>
<organism evidence="2 3">
    <name type="scientific">Anoxybacillus mongoliensis</name>
    <dbReference type="NCBI Taxonomy" id="452565"/>
    <lineage>
        <taxon>Bacteria</taxon>
        <taxon>Bacillati</taxon>
        <taxon>Bacillota</taxon>
        <taxon>Bacilli</taxon>
        <taxon>Bacillales</taxon>
        <taxon>Anoxybacillaceae</taxon>
        <taxon>Anoxybacillus</taxon>
    </lineage>
</organism>
<dbReference type="Proteomes" id="UP000583699">
    <property type="component" value="Unassembled WGS sequence"/>
</dbReference>
<dbReference type="AlphaFoldDB" id="A0A7W8JCW9"/>
<feature type="domain" description="PucR C-terminal helix-turn-helix" evidence="1">
    <location>
        <begin position="232"/>
        <end position="288"/>
    </location>
</feature>
<comment type="caution">
    <text evidence="2">The sequence shown here is derived from an EMBL/GenBank/DDBJ whole genome shotgun (WGS) entry which is preliminary data.</text>
</comment>
<dbReference type="SUPFAM" id="SSF46689">
    <property type="entry name" value="Homeodomain-like"/>
    <property type="match status" value="1"/>
</dbReference>
<evidence type="ECO:0000313" key="3">
    <source>
        <dbReference type="Proteomes" id="UP000583699"/>
    </source>
</evidence>
<dbReference type="EMBL" id="JACHEQ010000001">
    <property type="protein sequence ID" value="MBB5354413.1"/>
    <property type="molecule type" value="Genomic_DNA"/>
</dbReference>
<accession>A0A7W8JCW9</accession>
<dbReference type="InterPro" id="IPR009057">
    <property type="entry name" value="Homeodomain-like_sf"/>
</dbReference>
<proteinExistence type="predicted"/>
<evidence type="ECO:0000313" key="2">
    <source>
        <dbReference type="EMBL" id="MBB5354413.1"/>
    </source>
</evidence>
<dbReference type="InterPro" id="IPR042070">
    <property type="entry name" value="PucR_C-HTH_sf"/>
</dbReference>
<dbReference type="Gene3D" id="1.10.10.2840">
    <property type="entry name" value="PucR C-terminal helix-turn-helix domain"/>
    <property type="match status" value="1"/>
</dbReference>
<dbReference type="RefSeq" id="WP_183240685.1">
    <property type="nucleotide sequence ID" value="NZ_JACHEQ010000001.1"/>
</dbReference>
<dbReference type="PANTHER" id="PTHR33744:SF15">
    <property type="entry name" value="CARBOHYDRATE DIACID REGULATOR"/>
    <property type="match status" value="1"/>
</dbReference>
<gene>
    <name evidence="2" type="ORF">HNR43_000368</name>
</gene>
<dbReference type="PANTHER" id="PTHR33744">
    <property type="entry name" value="CARBOHYDRATE DIACID REGULATOR"/>
    <property type="match status" value="1"/>
</dbReference>
<reference evidence="2 3" key="1">
    <citation type="submission" date="2020-08" db="EMBL/GenBank/DDBJ databases">
        <title>Genomic Encyclopedia of Type Strains, Phase IV (KMG-IV): sequencing the most valuable type-strain genomes for metagenomic binning, comparative biology and taxonomic classification.</title>
        <authorList>
            <person name="Goeker M."/>
        </authorList>
    </citation>
    <scope>NUCLEOTIDE SEQUENCE [LARGE SCALE GENOMIC DNA]</scope>
    <source>
        <strain evidence="2 3">DSM 19169</strain>
    </source>
</reference>
<evidence type="ECO:0000259" key="1">
    <source>
        <dbReference type="Pfam" id="PF13556"/>
    </source>
</evidence>
<dbReference type="InterPro" id="IPR025736">
    <property type="entry name" value="PucR_C-HTH_dom"/>
</dbReference>